<sequence>VDGLRRSKRRHVQPDRYLGCEAKELDVGTFRNRPPVRIDTSTKEDDLPLSCWFRLQQHKSPEKINNKCQKFNLPKVKKSHDVDHNEHQNPLAIIPFTNQDAEPIAVVSSRCQFFGTHKLQRKSLGDLGDMDLGNRWEGIKRKTNKGFKEGK</sequence>
<feature type="non-terminal residue" evidence="1">
    <location>
        <position position="151"/>
    </location>
</feature>
<dbReference type="Proteomes" id="UP000242715">
    <property type="component" value="Unassembled WGS sequence"/>
</dbReference>
<gene>
    <name evidence="1" type="ORF">TSUD_426340</name>
</gene>
<proteinExistence type="predicted"/>
<protein>
    <submittedName>
        <fullName evidence="1">Uncharacterized protein</fullName>
    </submittedName>
</protein>
<name>A0A1B5Z9L9_TRISU</name>
<reference evidence="2" key="1">
    <citation type="journal article" date="2017" name="Front. Plant Sci.">
        <title>Climate Clever Clovers: New Paradigm to Reduce the Environmental Footprint of Ruminants by Breeding Low Methanogenic Forages Utilizing Haplotype Variation.</title>
        <authorList>
            <person name="Kaur P."/>
            <person name="Appels R."/>
            <person name="Bayer P.E."/>
            <person name="Keeble-Gagnere G."/>
            <person name="Wang J."/>
            <person name="Hirakawa H."/>
            <person name="Shirasawa K."/>
            <person name="Vercoe P."/>
            <person name="Stefanova K."/>
            <person name="Durmic Z."/>
            <person name="Nichols P."/>
            <person name="Revell C."/>
            <person name="Isobe S.N."/>
            <person name="Edwards D."/>
            <person name="Erskine W."/>
        </authorList>
    </citation>
    <scope>NUCLEOTIDE SEQUENCE [LARGE SCALE GENOMIC DNA]</scope>
    <source>
        <strain evidence="2">cv. Daliak</strain>
    </source>
</reference>
<accession>A0A1B5Z9L9</accession>
<comment type="caution">
    <text evidence="1">The sequence shown here is derived from an EMBL/GenBank/DDBJ whole genome shotgun (WGS) entry which is preliminary data.</text>
</comment>
<evidence type="ECO:0000313" key="1">
    <source>
        <dbReference type="EMBL" id="GAU10819.1"/>
    </source>
</evidence>
<keyword evidence="2" id="KW-1185">Reference proteome</keyword>
<feature type="non-terminal residue" evidence="1">
    <location>
        <position position="1"/>
    </location>
</feature>
<evidence type="ECO:0000313" key="2">
    <source>
        <dbReference type="Proteomes" id="UP000242715"/>
    </source>
</evidence>
<dbReference type="AlphaFoldDB" id="A0A1B5Z9L9"/>
<organism evidence="1 2">
    <name type="scientific">Trifolium subterraneum</name>
    <name type="common">Subterranean clover</name>
    <dbReference type="NCBI Taxonomy" id="3900"/>
    <lineage>
        <taxon>Eukaryota</taxon>
        <taxon>Viridiplantae</taxon>
        <taxon>Streptophyta</taxon>
        <taxon>Embryophyta</taxon>
        <taxon>Tracheophyta</taxon>
        <taxon>Spermatophyta</taxon>
        <taxon>Magnoliopsida</taxon>
        <taxon>eudicotyledons</taxon>
        <taxon>Gunneridae</taxon>
        <taxon>Pentapetalae</taxon>
        <taxon>rosids</taxon>
        <taxon>fabids</taxon>
        <taxon>Fabales</taxon>
        <taxon>Fabaceae</taxon>
        <taxon>Papilionoideae</taxon>
        <taxon>50 kb inversion clade</taxon>
        <taxon>NPAAA clade</taxon>
        <taxon>Hologalegina</taxon>
        <taxon>IRL clade</taxon>
        <taxon>Trifolieae</taxon>
        <taxon>Trifolium</taxon>
    </lineage>
</organism>
<dbReference type="EMBL" id="BCLP01058516">
    <property type="protein sequence ID" value="GAU10819.1"/>
    <property type="molecule type" value="Genomic_DNA"/>
</dbReference>